<protein>
    <submittedName>
        <fullName evidence="3">Uncharacterized protein</fullName>
    </submittedName>
</protein>
<keyword evidence="2" id="KW-1133">Transmembrane helix</keyword>
<sequence length="243" mass="24845">MSYPQYPGSYQPYPQGQGIEPSSGTATGAGVLASLGAVGQILGGVVDIVLGIALPDFDDSTLRFTSWFTGYLIVIGVVGLVTAALLGTGAVLMFRRKPLGRILIVAGCVATIVAGVASYVVLYAGDVGGQRGSFGLMSGFGGLAGQVFPVVTAILALVPPTARWLAHVPGQPVGYPTPYPGQGMPAGYPAPGTPYVDPFRPNPAPYAGQPGPGAPAPYPNEPTPFPEVPPLGSAEDQWRRPGN</sequence>
<feature type="transmembrane region" description="Helical" evidence="2">
    <location>
        <begin position="134"/>
        <end position="158"/>
    </location>
</feature>
<dbReference type="Proteomes" id="UP001601992">
    <property type="component" value="Unassembled WGS sequence"/>
</dbReference>
<evidence type="ECO:0000256" key="1">
    <source>
        <dbReference type="SAM" id="MobiDB-lite"/>
    </source>
</evidence>
<gene>
    <name evidence="3" type="ORF">ACFYXQ_10610</name>
</gene>
<feature type="region of interest" description="Disordered" evidence="1">
    <location>
        <begin position="190"/>
        <end position="243"/>
    </location>
</feature>
<keyword evidence="2" id="KW-0812">Transmembrane</keyword>
<comment type="caution">
    <text evidence="3">The sequence shown here is derived from an EMBL/GenBank/DDBJ whole genome shotgun (WGS) entry which is preliminary data.</text>
</comment>
<evidence type="ECO:0000313" key="3">
    <source>
        <dbReference type="EMBL" id="MFF3568211.1"/>
    </source>
</evidence>
<proteinExistence type="predicted"/>
<keyword evidence="4" id="KW-1185">Reference proteome</keyword>
<evidence type="ECO:0000256" key="2">
    <source>
        <dbReference type="SAM" id="Phobius"/>
    </source>
</evidence>
<name>A0ABW6RW09_9NOCA</name>
<reference evidence="3 4" key="1">
    <citation type="submission" date="2024-10" db="EMBL/GenBank/DDBJ databases">
        <title>The Natural Products Discovery Center: Release of the First 8490 Sequenced Strains for Exploring Actinobacteria Biosynthetic Diversity.</title>
        <authorList>
            <person name="Kalkreuter E."/>
            <person name="Kautsar S.A."/>
            <person name="Yang D."/>
            <person name="Bader C.D."/>
            <person name="Teijaro C.N."/>
            <person name="Fluegel L."/>
            <person name="Davis C.M."/>
            <person name="Simpson J.R."/>
            <person name="Lauterbach L."/>
            <person name="Steele A.D."/>
            <person name="Gui C."/>
            <person name="Meng S."/>
            <person name="Li G."/>
            <person name="Viehrig K."/>
            <person name="Ye F."/>
            <person name="Su P."/>
            <person name="Kiefer A.F."/>
            <person name="Nichols A."/>
            <person name="Cepeda A.J."/>
            <person name="Yan W."/>
            <person name="Fan B."/>
            <person name="Jiang Y."/>
            <person name="Adhikari A."/>
            <person name="Zheng C.-J."/>
            <person name="Schuster L."/>
            <person name="Cowan T.M."/>
            <person name="Smanski M.J."/>
            <person name="Chevrette M.G."/>
            <person name="De Carvalho L.P.S."/>
            <person name="Shen B."/>
        </authorList>
    </citation>
    <scope>NUCLEOTIDE SEQUENCE [LARGE SCALE GENOMIC DNA]</scope>
    <source>
        <strain evidence="3 4">NPDC002593</strain>
    </source>
</reference>
<dbReference type="RefSeq" id="WP_387403348.1">
    <property type="nucleotide sequence ID" value="NZ_JBIAQY010000003.1"/>
</dbReference>
<feature type="transmembrane region" description="Helical" evidence="2">
    <location>
        <begin position="101"/>
        <end position="122"/>
    </location>
</feature>
<accession>A0ABW6RW09</accession>
<organism evidence="3 4">
    <name type="scientific">Nocardia jiangxiensis</name>
    <dbReference type="NCBI Taxonomy" id="282685"/>
    <lineage>
        <taxon>Bacteria</taxon>
        <taxon>Bacillati</taxon>
        <taxon>Actinomycetota</taxon>
        <taxon>Actinomycetes</taxon>
        <taxon>Mycobacteriales</taxon>
        <taxon>Nocardiaceae</taxon>
        <taxon>Nocardia</taxon>
    </lineage>
</organism>
<dbReference type="EMBL" id="JBIAQY010000003">
    <property type="protein sequence ID" value="MFF3568211.1"/>
    <property type="molecule type" value="Genomic_DNA"/>
</dbReference>
<evidence type="ECO:0000313" key="4">
    <source>
        <dbReference type="Proteomes" id="UP001601992"/>
    </source>
</evidence>
<feature type="transmembrane region" description="Helical" evidence="2">
    <location>
        <begin position="68"/>
        <end position="94"/>
    </location>
</feature>
<feature type="compositionally biased region" description="Pro residues" evidence="1">
    <location>
        <begin position="212"/>
        <end position="229"/>
    </location>
</feature>
<keyword evidence="2" id="KW-0472">Membrane</keyword>